<dbReference type="GO" id="GO:0010181">
    <property type="term" value="F:FMN binding"/>
    <property type="evidence" value="ECO:0007669"/>
    <property type="project" value="InterPro"/>
</dbReference>
<keyword evidence="2 5" id="KW-0285">Flavoprotein</keyword>
<proteinExistence type="inferred from homology"/>
<dbReference type="PANTHER" id="PTHR43400">
    <property type="entry name" value="FUMARATE REDUCTASE"/>
    <property type="match status" value="1"/>
</dbReference>
<organism evidence="7 8">
    <name type="scientific">Sutterella seckii</name>
    <dbReference type="NCBI Taxonomy" id="1944635"/>
    <lineage>
        <taxon>Bacteria</taxon>
        <taxon>Pseudomonadati</taxon>
        <taxon>Pseudomonadota</taxon>
        <taxon>Betaproteobacteria</taxon>
        <taxon>Burkholderiales</taxon>
        <taxon>Sutterellaceae</taxon>
        <taxon>Sutterella</taxon>
    </lineage>
</organism>
<evidence type="ECO:0000256" key="4">
    <source>
        <dbReference type="ARBA" id="ARBA00023002"/>
    </source>
</evidence>
<dbReference type="SUPFAM" id="SSF51905">
    <property type="entry name" value="FAD/NAD(P)-binding domain"/>
    <property type="match status" value="1"/>
</dbReference>
<feature type="chain" id="PRO_5026376440" evidence="5">
    <location>
        <begin position="29"/>
        <end position="490"/>
    </location>
</feature>
<evidence type="ECO:0000313" key="7">
    <source>
        <dbReference type="EMBL" id="KAB7657317.1"/>
    </source>
</evidence>
<evidence type="ECO:0000256" key="5">
    <source>
        <dbReference type="RuleBase" id="RU366062"/>
    </source>
</evidence>
<dbReference type="Pfam" id="PF00890">
    <property type="entry name" value="FAD_binding_2"/>
    <property type="match status" value="1"/>
</dbReference>
<dbReference type="EMBL" id="WEHX01000058">
    <property type="protein sequence ID" value="KAB7657317.1"/>
    <property type="molecule type" value="Genomic_DNA"/>
</dbReference>
<dbReference type="InterPro" id="IPR010960">
    <property type="entry name" value="Flavocytochrome_c"/>
</dbReference>
<dbReference type="NCBIfam" id="TIGR01813">
    <property type="entry name" value="flavo_cyto_c"/>
    <property type="match status" value="1"/>
</dbReference>
<feature type="signal peptide" evidence="5">
    <location>
        <begin position="1"/>
        <end position="28"/>
    </location>
</feature>
<protein>
    <submittedName>
        <fullName evidence="7">Flavocytochrome c</fullName>
    </submittedName>
</protein>
<evidence type="ECO:0000256" key="1">
    <source>
        <dbReference type="ARBA" id="ARBA00001974"/>
    </source>
</evidence>
<evidence type="ECO:0000256" key="2">
    <source>
        <dbReference type="ARBA" id="ARBA00022630"/>
    </source>
</evidence>
<sequence>MAYFRRRSALQSLGFLALSGLCPKILRAAPIPAEGTWDVVAVGAGAAGFAAAIAAREAGARKVLLIEKMALAGGHMLVSSGMLNALDPEGQKRMGRTDSAEQFFRDTFEGGGGIGNPELIERMVKESPGIIAWLKSIGVEFDPKLYEAYSGVFPRAHKTTRARSGLAYTQKLLARARELGVEIRYRTSAQSIALDAAGRVAGLVVQTSDGKTQTLSARSVVLATGGFGANLSLRSIWAPDIPVDLGTTYSPGRMNEDPATGDGIRMTLSAGGAVTGMEYILAIPFWGGRMLDYPGAEIFLTTDGMRFTDETAAWDTVFSDLIATGATEFWVVTDSRSVKGATFATKMQQGLADSAETLEELARKMGVPLKRLERTFRLYNEAARNDMDPEFGRTRFLQDLSKPPYYFGRERFEVHYTCGGIAVLPDARVRKGSEFSSEAIPGLYAAGETTGGLHGKFRLGGSGLLDAFVFGRIAGKNAALHALRDQAKPL</sequence>
<dbReference type="InterPro" id="IPR027477">
    <property type="entry name" value="Succ_DH/fumarate_Rdtase_cat_sf"/>
</dbReference>
<keyword evidence="5" id="KW-0732">Signal</keyword>
<dbReference type="GO" id="GO:0016491">
    <property type="term" value="F:oxidoreductase activity"/>
    <property type="evidence" value="ECO:0007669"/>
    <property type="project" value="UniProtKB-KW"/>
</dbReference>
<evidence type="ECO:0000259" key="6">
    <source>
        <dbReference type="Pfam" id="PF00890"/>
    </source>
</evidence>
<keyword evidence="3 5" id="KW-0274">FAD</keyword>
<evidence type="ECO:0000313" key="8">
    <source>
        <dbReference type="Proteomes" id="UP000430564"/>
    </source>
</evidence>
<dbReference type="SUPFAM" id="SSF56425">
    <property type="entry name" value="Succinate dehydrogenase/fumarate reductase flavoprotein, catalytic domain"/>
    <property type="match status" value="1"/>
</dbReference>
<evidence type="ECO:0000256" key="3">
    <source>
        <dbReference type="ARBA" id="ARBA00022827"/>
    </source>
</evidence>
<comment type="similarity">
    <text evidence="5">Belongs to the FAD-dependent oxidoreductase 2 family. FRD/SDH subfamily.</text>
</comment>
<dbReference type="Gene3D" id="3.90.700.10">
    <property type="entry name" value="Succinate dehydrogenase/fumarate reductase flavoprotein, catalytic domain"/>
    <property type="match status" value="1"/>
</dbReference>
<dbReference type="InterPro" id="IPR050315">
    <property type="entry name" value="FAD-oxidoreductase_2"/>
</dbReference>
<dbReference type="InterPro" id="IPR003953">
    <property type="entry name" value="FAD-dep_OxRdtase_2_FAD-bd"/>
</dbReference>
<dbReference type="PANTHER" id="PTHR43400:SF7">
    <property type="entry name" value="FAD-DEPENDENT OXIDOREDUCTASE 2 FAD BINDING DOMAIN-CONTAINING PROTEIN"/>
    <property type="match status" value="1"/>
</dbReference>
<gene>
    <name evidence="7" type="ORF">GBM95_08220</name>
</gene>
<keyword evidence="4 5" id="KW-0560">Oxidoreductase</keyword>
<reference evidence="7 8" key="1">
    <citation type="submission" date="2019-10" db="EMBL/GenBank/DDBJ databases">
        <title>Genome diversity of Sutterella seckii.</title>
        <authorList>
            <person name="Chaplin A.V."/>
            <person name="Sokolova S.R."/>
            <person name="Mosin K.A."/>
            <person name="Ivanova E.L."/>
            <person name="Kochetkova T.O."/>
            <person name="Goltsov A.Y."/>
            <person name="Trofimov D.Y."/>
            <person name="Efimov B.A."/>
        </authorList>
    </citation>
    <scope>NUCLEOTIDE SEQUENCE [LARGE SCALE GENOMIC DNA]</scope>
    <source>
        <strain evidence="7 8">ASD393</strain>
    </source>
</reference>
<dbReference type="PRINTS" id="PR00368">
    <property type="entry name" value="FADPNR"/>
</dbReference>
<dbReference type="AlphaFoldDB" id="A0A6I1EMP5"/>
<comment type="cofactor">
    <cofactor evidence="1">
        <name>FAD</name>
        <dbReference type="ChEBI" id="CHEBI:57692"/>
    </cofactor>
</comment>
<dbReference type="InterPro" id="IPR036188">
    <property type="entry name" value="FAD/NAD-bd_sf"/>
</dbReference>
<dbReference type="OrthoDB" id="9813348at2"/>
<dbReference type="Proteomes" id="UP000430564">
    <property type="component" value="Unassembled WGS sequence"/>
</dbReference>
<comment type="caution">
    <text evidence="7">The sequence shown here is derived from an EMBL/GenBank/DDBJ whole genome shotgun (WGS) entry which is preliminary data.</text>
</comment>
<name>A0A6I1EMP5_9BURK</name>
<feature type="domain" description="FAD-dependent oxidoreductase 2 FAD-binding" evidence="6">
    <location>
        <begin position="38"/>
        <end position="464"/>
    </location>
</feature>
<dbReference type="Gene3D" id="3.50.50.60">
    <property type="entry name" value="FAD/NAD(P)-binding domain"/>
    <property type="match status" value="1"/>
</dbReference>
<dbReference type="RefSeq" id="WP_152158652.1">
    <property type="nucleotide sequence ID" value="NZ_WEHX01000058.1"/>
</dbReference>
<accession>A0A6I1EMP5</accession>